<accession>A0A2T7FAR5</accession>
<proteinExistence type="predicted"/>
<evidence type="ECO:0000256" key="1">
    <source>
        <dbReference type="SAM" id="MobiDB-lite"/>
    </source>
</evidence>
<protein>
    <submittedName>
        <fullName evidence="2">Uncharacterized protein</fullName>
    </submittedName>
</protein>
<keyword evidence="3" id="KW-1185">Reference proteome</keyword>
<reference evidence="2 3" key="1">
    <citation type="submission" date="2018-04" db="EMBL/GenBank/DDBJ databases">
        <title>WGS assembly of Panicum hallii var. hallii HAL2.</title>
        <authorList>
            <person name="Lovell J."/>
            <person name="Jenkins J."/>
            <person name="Lowry D."/>
            <person name="Mamidi S."/>
            <person name="Sreedasyam A."/>
            <person name="Weng X."/>
            <person name="Barry K."/>
            <person name="Bonette J."/>
            <person name="Campitelli B."/>
            <person name="Daum C."/>
            <person name="Gordon S."/>
            <person name="Gould B."/>
            <person name="Lipzen A."/>
            <person name="MacQueen A."/>
            <person name="Palacio-Mejia J."/>
            <person name="Plott C."/>
            <person name="Shakirov E."/>
            <person name="Shu S."/>
            <person name="Yoshinaga Y."/>
            <person name="Zane M."/>
            <person name="Rokhsar D."/>
            <person name="Grimwood J."/>
            <person name="Schmutz J."/>
            <person name="Juenger T."/>
        </authorList>
    </citation>
    <scope>NUCLEOTIDE SEQUENCE [LARGE SCALE GENOMIC DNA]</scope>
    <source>
        <strain evidence="3">cv. HAL2</strain>
    </source>
</reference>
<sequence>MRDASCRCAWSGGALAPRPGQPCGCAQSGIGGRGLTSGCGDLGVIPNSSYVCAHAPRAGAEGPRGGGHAAPGADLLDAATSHAAPGGAVPSASPELNGKPRGRKRALQKGYYGNDNPL</sequence>
<feature type="region of interest" description="Disordered" evidence="1">
    <location>
        <begin position="55"/>
        <end position="118"/>
    </location>
</feature>
<dbReference type="Gramene" id="PUZ77154">
    <property type="protein sequence ID" value="PUZ77154"/>
    <property type="gene ID" value="GQ55_1G348000"/>
</dbReference>
<feature type="compositionally biased region" description="Low complexity" evidence="1">
    <location>
        <begin position="83"/>
        <end position="94"/>
    </location>
</feature>
<name>A0A2T7FAR5_9POAL</name>
<evidence type="ECO:0000313" key="2">
    <source>
        <dbReference type="EMBL" id="PUZ77154.1"/>
    </source>
</evidence>
<dbReference type="AlphaFoldDB" id="A0A2T7FAR5"/>
<evidence type="ECO:0000313" key="3">
    <source>
        <dbReference type="Proteomes" id="UP000244336"/>
    </source>
</evidence>
<dbReference type="EMBL" id="CM009749">
    <property type="protein sequence ID" value="PUZ77154.1"/>
    <property type="molecule type" value="Genomic_DNA"/>
</dbReference>
<organism evidence="2 3">
    <name type="scientific">Panicum hallii var. hallii</name>
    <dbReference type="NCBI Taxonomy" id="1504633"/>
    <lineage>
        <taxon>Eukaryota</taxon>
        <taxon>Viridiplantae</taxon>
        <taxon>Streptophyta</taxon>
        <taxon>Embryophyta</taxon>
        <taxon>Tracheophyta</taxon>
        <taxon>Spermatophyta</taxon>
        <taxon>Magnoliopsida</taxon>
        <taxon>Liliopsida</taxon>
        <taxon>Poales</taxon>
        <taxon>Poaceae</taxon>
        <taxon>PACMAD clade</taxon>
        <taxon>Panicoideae</taxon>
        <taxon>Panicodae</taxon>
        <taxon>Paniceae</taxon>
        <taxon>Panicinae</taxon>
        <taxon>Panicum</taxon>
        <taxon>Panicum sect. Panicum</taxon>
    </lineage>
</organism>
<gene>
    <name evidence="2" type="ORF">GQ55_1G348000</name>
</gene>
<dbReference type="Proteomes" id="UP000244336">
    <property type="component" value="Chromosome 1"/>
</dbReference>